<dbReference type="Proteomes" id="UP000887574">
    <property type="component" value="Unplaced"/>
</dbReference>
<dbReference type="InterPro" id="IPR052571">
    <property type="entry name" value="Mt_RNA_Methyltransferase"/>
</dbReference>
<evidence type="ECO:0000256" key="2">
    <source>
        <dbReference type="ARBA" id="ARBA00022723"/>
    </source>
</evidence>
<dbReference type="PANTHER" id="PTHR13184">
    <property type="entry name" value="37S RIBOSOMAL PROTEIN S22"/>
    <property type="match status" value="1"/>
</dbReference>
<keyword evidence="6" id="KW-0496">Mitochondrion</keyword>
<keyword evidence="4" id="KW-0408">Iron</keyword>
<dbReference type="PANTHER" id="PTHR13184:SF5">
    <property type="entry name" value="METHYLTRANSFERASE-LIKE PROTEIN 17, MITOCHONDRIAL"/>
    <property type="match status" value="1"/>
</dbReference>
<keyword evidence="5" id="KW-0411">Iron-sulfur</keyword>
<accession>A0A915DB43</accession>
<sequence>MAFMGIDDFLAMRTGQLLCCSVIRENSAQKAPECHQERDLANEGDVSHLDQLNKKFAYHRAHVTATNNKTGQKSVLRLSLPAVRRKYFAWKLSDLPEEAKAGLKSALVDCNQPPKVLQREADIMASYLENRRFPATLQEIRTARRQVISEIMETDMEIHQALRNPKSVRAIEKMIYQKAQGILSKQRYNWKAITFSSKEKAAIFALASFPGYFAEMHRWNWCGILAAHHMWGEKVKHYCLVEENPYMRHFCMDIMRGKSYEGSGEMINKNVYFRRALLQSAQTKYDLVIVHRTLIEMPGAEDRQKLLEHLWKRTNKYLVIVESSMYDSFKALMKLREYLLEAGHKFDYKYVKNVLDERNLLDLELSNFLAEKKISDYEKFCRIQELLGDDFVIPTKLEPGFVFAPCPHDQYCPKYSKASCSFKVRWLENRADFKTRSKPKDGTLTGKFSYVIFEKGERPKGERTISRILEKNKIPGCLMCTVCTEKNGLQDFHVSKRTKDLYKRLKYIEPGQLLPFDEEYVRTGPRMSQTTGLPEKSEVASENTVESEMMKRVAEMPSILQLIEDDLSNEDIEPVIDPSEEEPEEQ</sequence>
<evidence type="ECO:0000256" key="1">
    <source>
        <dbReference type="ARBA" id="ARBA00004173"/>
    </source>
</evidence>
<evidence type="ECO:0000256" key="5">
    <source>
        <dbReference type="ARBA" id="ARBA00023014"/>
    </source>
</evidence>
<dbReference type="GO" id="GO:0003735">
    <property type="term" value="F:structural constituent of ribosome"/>
    <property type="evidence" value="ECO:0007669"/>
    <property type="project" value="TreeGrafter"/>
</dbReference>
<evidence type="ECO:0000256" key="7">
    <source>
        <dbReference type="ARBA" id="ARBA00045681"/>
    </source>
</evidence>
<reference evidence="10" key="1">
    <citation type="submission" date="2022-11" db="UniProtKB">
        <authorList>
            <consortium name="WormBaseParasite"/>
        </authorList>
    </citation>
    <scope>IDENTIFICATION</scope>
</reference>
<proteinExistence type="predicted"/>
<evidence type="ECO:0000256" key="3">
    <source>
        <dbReference type="ARBA" id="ARBA00022946"/>
    </source>
</evidence>
<name>A0A915DB43_9BILA</name>
<dbReference type="Pfam" id="PF09243">
    <property type="entry name" value="Rsm22"/>
    <property type="match status" value="2"/>
</dbReference>
<protein>
    <submittedName>
        <fullName evidence="10">Uncharacterized protein</fullName>
    </submittedName>
</protein>
<dbReference type="GO" id="GO:0005763">
    <property type="term" value="C:mitochondrial small ribosomal subunit"/>
    <property type="evidence" value="ECO:0007669"/>
    <property type="project" value="TreeGrafter"/>
</dbReference>
<comment type="function">
    <text evidence="7">Mitochondrial ribosome (mitoribosome) assembly factor. Binds at the interface of the head and body domains of the mitochondrial small ribosomal subunit (mt-SSU), occluding the mRNA channel and preventing compaction of the head domain towards the body. Probable inactive methyltransferase: retains the characteristic folding and ability to bind S-adenosyl-L-methionine, but it probably lost its methyltransferase activity.</text>
</comment>
<dbReference type="GO" id="GO:0008168">
    <property type="term" value="F:methyltransferase activity"/>
    <property type="evidence" value="ECO:0007669"/>
    <property type="project" value="InterPro"/>
</dbReference>
<evidence type="ECO:0000256" key="4">
    <source>
        <dbReference type="ARBA" id="ARBA00023004"/>
    </source>
</evidence>
<dbReference type="InterPro" id="IPR015324">
    <property type="entry name" value="Ribosomal_Rsm22-like"/>
</dbReference>
<dbReference type="GO" id="GO:0051536">
    <property type="term" value="F:iron-sulfur cluster binding"/>
    <property type="evidence" value="ECO:0007669"/>
    <property type="project" value="UniProtKB-KW"/>
</dbReference>
<dbReference type="GO" id="GO:0046872">
    <property type="term" value="F:metal ion binding"/>
    <property type="evidence" value="ECO:0007669"/>
    <property type="project" value="UniProtKB-KW"/>
</dbReference>
<keyword evidence="2" id="KW-0479">Metal-binding</keyword>
<keyword evidence="9" id="KW-1185">Reference proteome</keyword>
<dbReference type="GO" id="GO:0006412">
    <property type="term" value="P:translation"/>
    <property type="evidence" value="ECO:0007669"/>
    <property type="project" value="InterPro"/>
</dbReference>
<dbReference type="AlphaFoldDB" id="A0A915DB43"/>
<evidence type="ECO:0000256" key="6">
    <source>
        <dbReference type="ARBA" id="ARBA00023128"/>
    </source>
</evidence>
<evidence type="ECO:0000256" key="8">
    <source>
        <dbReference type="SAM" id="MobiDB-lite"/>
    </source>
</evidence>
<feature type="region of interest" description="Disordered" evidence="8">
    <location>
        <begin position="565"/>
        <end position="586"/>
    </location>
</feature>
<evidence type="ECO:0000313" key="9">
    <source>
        <dbReference type="Proteomes" id="UP000887574"/>
    </source>
</evidence>
<dbReference type="WBParaSite" id="jg17382">
    <property type="protein sequence ID" value="jg17382"/>
    <property type="gene ID" value="jg17382"/>
</dbReference>
<evidence type="ECO:0000313" key="10">
    <source>
        <dbReference type="WBParaSite" id="jg17382"/>
    </source>
</evidence>
<keyword evidence="3" id="KW-0809">Transit peptide</keyword>
<comment type="subcellular location">
    <subcellularLocation>
        <location evidence="1">Mitochondrion</location>
    </subcellularLocation>
</comment>
<organism evidence="9 10">
    <name type="scientific">Ditylenchus dipsaci</name>
    <dbReference type="NCBI Taxonomy" id="166011"/>
    <lineage>
        <taxon>Eukaryota</taxon>
        <taxon>Metazoa</taxon>
        <taxon>Ecdysozoa</taxon>
        <taxon>Nematoda</taxon>
        <taxon>Chromadorea</taxon>
        <taxon>Rhabditida</taxon>
        <taxon>Tylenchina</taxon>
        <taxon>Tylenchomorpha</taxon>
        <taxon>Sphaerularioidea</taxon>
        <taxon>Anguinidae</taxon>
        <taxon>Anguininae</taxon>
        <taxon>Ditylenchus</taxon>
    </lineage>
</organism>